<dbReference type="GO" id="GO:0008270">
    <property type="term" value="F:zinc ion binding"/>
    <property type="evidence" value="ECO:0007669"/>
    <property type="project" value="UniProtKB-KW"/>
</dbReference>
<feature type="compositionally biased region" description="Low complexity" evidence="6">
    <location>
        <begin position="87"/>
        <end position="100"/>
    </location>
</feature>
<feature type="region of interest" description="Disordered" evidence="6">
    <location>
        <begin position="1"/>
        <end position="229"/>
    </location>
</feature>
<feature type="domain" description="Helicase ATP-binding" evidence="7">
    <location>
        <begin position="261"/>
        <end position="428"/>
    </location>
</feature>
<dbReference type="SMART" id="SM00249">
    <property type="entry name" value="PHD"/>
    <property type="match status" value="1"/>
</dbReference>
<dbReference type="InterPro" id="IPR011011">
    <property type="entry name" value="Znf_FYVE_PHD"/>
</dbReference>
<dbReference type="SUPFAM" id="SSF57903">
    <property type="entry name" value="FYVE/PHD zinc finger"/>
    <property type="match status" value="1"/>
</dbReference>
<dbReference type="PANTHER" id="PTHR10799">
    <property type="entry name" value="SNF2/RAD54 HELICASE FAMILY"/>
    <property type="match status" value="1"/>
</dbReference>
<evidence type="ECO:0000256" key="5">
    <source>
        <dbReference type="ARBA" id="ARBA00022833"/>
    </source>
</evidence>
<evidence type="ECO:0000259" key="7">
    <source>
        <dbReference type="PROSITE" id="PS51192"/>
    </source>
</evidence>
<dbReference type="PROSITE" id="PS00690">
    <property type="entry name" value="DEAH_ATP_HELICASE"/>
    <property type="match status" value="1"/>
</dbReference>
<dbReference type="GO" id="GO:0016787">
    <property type="term" value="F:hydrolase activity"/>
    <property type="evidence" value="ECO:0007669"/>
    <property type="project" value="UniProtKB-KW"/>
</dbReference>
<feature type="compositionally biased region" description="Low complexity" evidence="6">
    <location>
        <begin position="37"/>
        <end position="54"/>
    </location>
</feature>
<name>A0A0L0DCX4_THETB</name>
<evidence type="ECO:0000259" key="8">
    <source>
        <dbReference type="PROSITE" id="PS51194"/>
    </source>
</evidence>
<accession>A0A0L0DCX4</accession>
<dbReference type="Gene3D" id="3.40.50.300">
    <property type="entry name" value="P-loop containing nucleotide triphosphate hydrolases"/>
    <property type="match status" value="1"/>
</dbReference>
<sequence>MATLKSFFSAAGPGEEQNKKRKREEEVGGGPQDEQTAGASGKAKASSLAPRSSALPPPAEAHGVSKVATSPPPAKRSRHAPSEDDLVAVSSDPSPSSVVVVDDEAAEEARAEADAEAELEEEDENEGHGRTESGEAAQAVVDKFGSQARAVRKERAVSRNRRNRLPLLSGPKLFRSKAERKRLRAERKARKKNRQGSSSSSSSSSTSSGSTSYSGSSSSSSSSSEPEHAPVVPLIAEGEQPRGMAGGKLHPHQRRGINFMLQHHNAGVSSILADEMGLGKTLQAIAFLLHITENSNGRAGPHLIVVPVSLLPSWKAELRRWAPSLRVAIFHGTASERDKVMEYVMLPMDFDVAITTAETLSSSLGKLRTKFVWHYIVFDEAHRIKNPRSNISKNVRRLKSVSRLLLTGTPVQNSLHELWAMINYAFPIFSSPKPFKALPTRSSASATGYRKDTLEAAAAMLDAILLRRTKAVVAASIPPKTEVRLSIPLTTHQHAAYALAVDQARRAAIARKEGRSSDAHSQWLATVQRLRQLASAPSDAELPSVKRLVARSGKLAVVLHMVRAARDANAKILVFSQFTTVLDVVESMLEQEFGRGFHWLRLDGTTPLAKRSFDVSRFNDPKCRAHVYLLSTRAAGLGLSLTSASTVVLLDSAWNPHVDVQAQDRAHRIGQDQPVTIYRLSTRGTIDEHVLAVADAKLLLHRDTVAKDEELAVALDDDSVVQSATALPAAEDAVEPAALVETNVPQEMLEAARAAVGLPPQLSLPVACADEPDPTDDFTITTPMPARRKAGDYFAWQSLCHGCRDGGSLVCCDACPRVFHPLCAGETETDPEKLRSGMRAGYWRCPQHRCGVCTRSAADGGGLLFVCKECPWAYCLDDLPLASLKYGHWGRDAVLEALGYGKSPNIHYILCSATCQAHFKAGEAAALAAAEAAAVEAKTNATREAAAKAEALATAEADPAR</sequence>
<dbReference type="InterPro" id="IPR019787">
    <property type="entry name" value="Znf_PHD-finger"/>
</dbReference>
<dbReference type="SUPFAM" id="SSF52540">
    <property type="entry name" value="P-loop containing nucleoside triphosphate hydrolases"/>
    <property type="match status" value="2"/>
</dbReference>
<dbReference type="OMA" id="ELWAMIN"/>
<feature type="compositionally biased region" description="Acidic residues" evidence="6">
    <location>
        <begin position="114"/>
        <end position="125"/>
    </location>
</feature>
<dbReference type="CDD" id="cd17919">
    <property type="entry name" value="DEXHc_Snf"/>
    <property type="match status" value="1"/>
</dbReference>
<dbReference type="InterPro" id="IPR038718">
    <property type="entry name" value="SNF2-like_sf"/>
</dbReference>
<dbReference type="Proteomes" id="UP000054408">
    <property type="component" value="Unassembled WGS sequence"/>
</dbReference>
<dbReference type="SMART" id="SM00490">
    <property type="entry name" value="HELICc"/>
    <property type="match status" value="1"/>
</dbReference>
<dbReference type="GeneID" id="25564623"/>
<dbReference type="Pfam" id="PF00176">
    <property type="entry name" value="SNF2-rel_dom"/>
    <property type="match status" value="1"/>
</dbReference>
<dbReference type="InterPro" id="IPR014001">
    <property type="entry name" value="Helicase_ATP-bd"/>
</dbReference>
<protein>
    <submittedName>
        <fullName evidence="9">Uncharacterized protein</fullName>
    </submittedName>
</protein>
<evidence type="ECO:0000256" key="2">
    <source>
        <dbReference type="ARBA" id="ARBA00022723"/>
    </source>
</evidence>
<dbReference type="eggNOG" id="KOG0385">
    <property type="taxonomic scope" value="Eukaryota"/>
</dbReference>
<keyword evidence="10" id="KW-1185">Reference proteome</keyword>
<keyword evidence="2" id="KW-0479">Metal-binding</keyword>
<dbReference type="InterPro" id="IPR000330">
    <property type="entry name" value="SNF2_N"/>
</dbReference>
<dbReference type="OrthoDB" id="448448at2759"/>
<evidence type="ECO:0000313" key="9">
    <source>
        <dbReference type="EMBL" id="KNC49173.1"/>
    </source>
</evidence>
<feature type="compositionally biased region" description="Low complexity" evidence="6">
    <location>
        <begin position="196"/>
        <end position="224"/>
    </location>
</feature>
<dbReference type="RefSeq" id="XP_013758193.1">
    <property type="nucleotide sequence ID" value="XM_013902739.1"/>
</dbReference>
<dbReference type="AlphaFoldDB" id="A0A0L0DCX4"/>
<dbReference type="GO" id="GO:0005524">
    <property type="term" value="F:ATP binding"/>
    <property type="evidence" value="ECO:0007669"/>
    <property type="project" value="InterPro"/>
</dbReference>
<organism evidence="9 10">
    <name type="scientific">Thecamonas trahens ATCC 50062</name>
    <dbReference type="NCBI Taxonomy" id="461836"/>
    <lineage>
        <taxon>Eukaryota</taxon>
        <taxon>Apusozoa</taxon>
        <taxon>Apusomonadida</taxon>
        <taxon>Apusomonadidae</taxon>
        <taxon>Thecamonas</taxon>
    </lineage>
</organism>
<comment type="subcellular location">
    <subcellularLocation>
        <location evidence="1">Nucleus</location>
    </subcellularLocation>
</comment>
<dbReference type="InterPro" id="IPR001965">
    <property type="entry name" value="Znf_PHD"/>
</dbReference>
<dbReference type="SMART" id="SM00487">
    <property type="entry name" value="DEXDc"/>
    <property type="match status" value="1"/>
</dbReference>
<dbReference type="PROSITE" id="PS51192">
    <property type="entry name" value="HELICASE_ATP_BIND_1"/>
    <property type="match status" value="1"/>
</dbReference>
<dbReference type="InterPro" id="IPR002464">
    <property type="entry name" value="DNA/RNA_helicase_DEAH_CS"/>
</dbReference>
<dbReference type="InterPro" id="IPR049730">
    <property type="entry name" value="SNF2/RAD54-like_C"/>
</dbReference>
<dbReference type="PROSITE" id="PS51194">
    <property type="entry name" value="HELICASE_CTER"/>
    <property type="match status" value="1"/>
</dbReference>
<evidence type="ECO:0000256" key="3">
    <source>
        <dbReference type="ARBA" id="ARBA00022771"/>
    </source>
</evidence>
<dbReference type="InterPro" id="IPR001650">
    <property type="entry name" value="Helicase_C-like"/>
</dbReference>
<evidence type="ECO:0000256" key="1">
    <source>
        <dbReference type="ARBA" id="ARBA00004123"/>
    </source>
</evidence>
<dbReference type="Gene3D" id="3.40.50.10810">
    <property type="entry name" value="Tandem AAA-ATPase domain"/>
    <property type="match status" value="1"/>
</dbReference>
<evidence type="ECO:0000256" key="6">
    <source>
        <dbReference type="SAM" id="MobiDB-lite"/>
    </source>
</evidence>
<dbReference type="InterPro" id="IPR027417">
    <property type="entry name" value="P-loop_NTPase"/>
</dbReference>
<feature type="domain" description="Helicase C-terminal" evidence="8">
    <location>
        <begin position="557"/>
        <end position="728"/>
    </location>
</feature>
<reference evidence="9 10" key="1">
    <citation type="submission" date="2010-05" db="EMBL/GenBank/DDBJ databases">
        <title>The Genome Sequence of Thecamonas trahens ATCC 50062.</title>
        <authorList>
            <consortium name="The Broad Institute Genome Sequencing Platform"/>
            <person name="Russ C."/>
            <person name="Cuomo C."/>
            <person name="Shea T."/>
            <person name="Young S.K."/>
            <person name="Zeng Q."/>
            <person name="Koehrsen M."/>
            <person name="Haas B."/>
            <person name="Borodovsky M."/>
            <person name="Guigo R."/>
            <person name="Alvarado L."/>
            <person name="Berlin A."/>
            <person name="Bochicchio J."/>
            <person name="Borenstein D."/>
            <person name="Chapman S."/>
            <person name="Chen Z."/>
            <person name="Freedman E."/>
            <person name="Gellesch M."/>
            <person name="Goldberg J."/>
            <person name="Griggs A."/>
            <person name="Gujja S."/>
            <person name="Heilman E."/>
            <person name="Heiman D."/>
            <person name="Hepburn T."/>
            <person name="Howarth C."/>
            <person name="Jen D."/>
            <person name="Larson L."/>
            <person name="Mehta T."/>
            <person name="Park D."/>
            <person name="Pearson M."/>
            <person name="Roberts A."/>
            <person name="Saif S."/>
            <person name="Shenoy N."/>
            <person name="Sisk P."/>
            <person name="Stolte C."/>
            <person name="Sykes S."/>
            <person name="Thomson T."/>
            <person name="Walk T."/>
            <person name="White J."/>
            <person name="Yandava C."/>
            <person name="Burger G."/>
            <person name="Gray M.W."/>
            <person name="Holland P.W.H."/>
            <person name="King N."/>
            <person name="Lang F.B.F."/>
            <person name="Roger A.J."/>
            <person name="Ruiz-Trillo I."/>
            <person name="Lander E."/>
            <person name="Nusbaum C."/>
        </authorList>
    </citation>
    <scope>NUCLEOTIDE SEQUENCE [LARGE SCALE GENOMIC DNA]</scope>
    <source>
        <strain evidence="9 10">ATCC 50062</strain>
    </source>
</reference>
<keyword evidence="3" id="KW-0863">Zinc-finger</keyword>
<dbReference type="Gene3D" id="3.30.40.10">
    <property type="entry name" value="Zinc/RING finger domain, C3HC4 (zinc finger)"/>
    <property type="match status" value="1"/>
</dbReference>
<gene>
    <name evidence="9" type="ORF">AMSG_05152</name>
</gene>
<dbReference type="EMBL" id="GL349453">
    <property type="protein sequence ID" value="KNC49173.1"/>
    <property type="molecule type" value="Genomic_DNA"/>
</dbReference>
<feature type="compositionally biased region" description="Basic residues" evidence="6">
    <location>
        <begin position="174"/>
        <end position="194"/>
    </location>
</feature>
<keyword evidence="5" id="KW-0862">Zinc</keyword>
<dbReference type="CDD" id="cd18793">
    <property type="entry name" value="SF2_C_SNF"/>
    <property type="match status" value="1"/>
</dbReference>
<keyword evidence="4" id="KW-0378">Hydrolase</keyword>
<evidence type="ECO:0000313" key="10">
    <source>
        <dbReference type="Proteomes" id="UP000054408"/>
    </source>
</evidence>
<proteinExistence type="predicted"/>
<dbReference type="GO" id="GO:0005634">
    <property type="term" value="C:nucleus"/>
    <property type="evidence" value="ECO:0007669"/>
    <property type="project" value="UniProtKB-SubCell"/>
</dbReference>
<dbReference type="STRING" id="461836.A0A0L0DCX4"/>
<evidence type="ECO:0000256" key="4">
    <source>
        <dbReference type="ARBA" id="ARBA00022801"/>
    </source>
</evidence>
<dbReference type="InterPro" id="IPR013083">
    <property type="entry name" value="Znf_RING/FYVE/PHD"/>
</dbReference>
<dbReference type="Pfam" id="PF00271">
    <property type="entry name" value="Helicase_C"/>
    <property type="match status" value="1"/>
</dbReference>
<dbReference type="Pfam" id="PF00628">
    <property type="entry name" value="PHD"/>
    <property type="match status" value="1"/>
</dbReference>